<proteinExistence type="predicted"/>
<evidence type="ECO:0000256" key="2">
    <source>
        <dbReference type="ARBA" id="ARBA00022475"/>
    </source>
</evidence>
<evidence type="ECO:0000256" key="3">
    <source>
        <dbReference type="ARBA" id="ARBA00022692"/>
    </source>
</evidence>
<dbReference type="Proteomes" id="UP001501570">
    <property type="component" value="Unassembled WGS sequence"/>
</dbReference>
<feature type="domain" description="FtsK" evidence="11">
    <location>
        <begin position="478"/>
        <end position="677"/>
    </location>
</feature>
<reference evidence="13" key="1">
    <citation type="journal article" date="2019" name="Int. J. Syst. Evol. Microbiol.">
        <title>The Global Catalogue of Microorganisms (GCM) 10K type strain sequencing project: providing services to taxonomists for standard genome sequencing and annotation.</title>
        <authorList>
            <consortium name="The Broad Institute Genomics Platform"/>
            <consortium name="The Broad Institute Genome Sequencing Center for Infectious Disease"/>
            <person name="Wu L."/>
            <person name="Ma J."/>
        </authorList>
    </citation>
    <scope>NUCLEOTIDE SEQUENCE [LARGE SCALE GENOMIC DNA]</scope>
    <source>
        <strain evidence="13">JCM 18304</strain>
    </source>
</reference>
<dbReference type="InterPro" id="IPR027417">
    <property type="entry name" value="P-loop_NTPase"/>
</dbReference>
<dbReference type="PROSITE" id="PS50901">
    <property type="entry name" value="FTSK"/>
    <property type="match status" value="3"/>
</dbReference>
<name>A0ABP9SIJ2_9ACTN</name>
<dbReference type="InterPro" id="IPR050206">
    <property type="entry name" value="FtsK/SpoIIIE/SftA"/>
</dbReference>
<keyword evidence="8 10" id="KW-0472">Membrane</keyword>
<keyword evidence="6 9" id="KW-0067">ATP-binding</keyword>
<dbReference type="RefSeq" id="WP_345636541.1">
    <property type="nucleotide sequence ID" value="NZ_BAABJQ010000028.1"/>
</dbReference>
<keyword evidence="13" id="KW-1185">Reference proteome</keyword>
<dbReference type="CDD" id="cd01127">
    <property type="entry name" value="TrwB_TraG_TraD_VirD4"/>
    <property type="match status" value="1"/>
</dbReference>
<evidence type="ECO:0000256" key="4">
    <source>
        <dbReference type="ARBA" id="ARBA00022737"/>
    </source>
</evidence>
<comment type="caution">
    <text evidence="12">The sequence shown here is derived from an EMBL/GenBank/DDBJ whole genome shotgun (WGS) entry which is preliminary data.</text>
</comment>
<dbReference type="InterPro" id="IPR023836">
    <property type="entry name" value="EccCa-like_Actinobacteria"/>
</dbReference>
<evidence type="ECO:0000256" key="9">
    <source>
        <dbReference type="PROSITE-ProRule" id="PRU00289"/>
    </source>
</evidence>
<gene>
    <name evidence="12" type="ORF">GCM10023322_67330</name>
</gene>
<dbReference type="PANTHER" id="PTHR22683:SF1">
    <property type="entry name" value="TYPE VII SECRETION SYSTEM PROTEIN ESSC"/>
    <property type="match status" value="1"/>
</dbReference>
<feature type="transmembrane region" description="Helical" evidence="10">
    <location>
        <begin position="38"/>
        <end position="58"/>
    </location>
</feature>
<dbReference type="SUPFAM" id="SSF52540">
    <property type="entry name" value="P-loop containing nucleoside triphosphate hydrolases"/>
    <property type="match status" value="3"/>
</dbReference>
<comment type="subcellular location">
    <subcellularLocation>
        <location evidence="1">Cell membrane</location>
        <topology evidence="1">Multi-pass membrane protein</topology>
    </subcellularLocation>
</comment>
<dbReference type="InterPro" id="IPR023837">
    <property type="entry name" value="EccCb-like_Actinobacteria"/>
</dbReference>
<feature type="binding site" evidence="9">
    <location>
        <begin position="848"/>
        <end position="855"/>
    </location>
    <ligand>
        <name>ATP</name>
        <dbReference type="ChEBI" id="CHEBI:30616"/>
    </ligand>
</feature>
<evidence type="ECO:0000256" key="5">
    <source>
        <dbReference type="ARBA" id="ARBA00022741"/>
    </source>
</evidence>
<dbReference type="EMBL" id="BAABJQ010000028">
    <property type="protein sequence ID" value="GAA5197011.1"/>
    <property type="molecule type" value="Genomic_DNA"/>
</dbReference>
<evidence type="ECO:0000256" key="8">
    <source>
        <dbReference type="ARBA" id="ARBA00023136"/>
    </source>
</evidence>
<protein>
    <submittedName>
        <fullName evidence="12">Type VII secretion protein EccC</fullName>
    </submittedName>
</protein>
<dbReference type="NCBIfam" id="TIGR03925">
    <property type="entry name" value="T7SS_EccC_b"/>
    <property type="match status" value="1"/>
</dbReference>
<evidence type="ECO:0000256" key="10">
    <source>
        <dbReference type="SAM" id="Phobius"/>
    </source>
</evidence>
<organism evidence="12 13">
    <name type="scientific">Rugosimonospora acidiphila</name>
    <dbReference type="NCBI Taxonomy" id="556531"/>
    <lineage>
        <taxon>Bacteria</taxon>
        <taxon>Bacillati</taxon>
        <taxon>Actinomycetota</taxon>
        <taxon>Actinomycetes</taxon>
        <taxon>Micromonosporales</taxon>
        <taxon>Micromonosporaceae</taxon>
        <taxon>Rugosimonospora</taxon>
    </lineage>
</organism>
<feature type="binding site" evidence="9">
    <location>
        <begin position="1098"/>
        <end position="1105"/>
    </location>
    <ligand>
        <name>ATP</name>
        <dbReference type="ChEBI" id="CHEBI:30616"/>
    </ligand>
</feature>
<evidence type="ECO:0000256" key="6">
    <source>
        <dbReference type="ARBA" id="ARBA00022840"/>
    </source>
</evidence>
<dbReference type="Gene3D" id="3.40.50.300">
    <property type="entry name" value="P-loop containing nucleotide triphosphate hydrolases"/>
    <property type="match status" value="3"/>
</dbReference>
<dbReference type="PANTHER" id="PTHR22683">
    <property type="entry name" value="SPORULATION PROTEIN RELATED"/>
    <property type="match status" value="1"/>
</dbReference>
<dbReference type="InterPro" id="IPR002543">
    <property type="entry name" value="FtsK_dom"/>
</dbReference>
<evidence type="ECO:0000313" key="12">
    <source>
        <dbReference type="EMBL" id="GAA5197011.1"/>
    </source>
</evidence>
<feature type="domain" description="FtsK" evidence="11">
    <location>
        <begin position="829"/>
        <end position="1003"/>
    </location>
</feature>
<keyword evidence="2" id="KW-1003">Cell membrane</keyword>
<evidence type="ECO:0000256" key="1">
    <source>
        <dbReference type="ARBA" id="ARBA00004651"/>
    </source>
</evidence>
<accession>A0ABP9SIJ2</accession>
<keyword evidence="5 9" id="KW-0547">Nucleotide-binding</keyword>
<dbReference type="Pfam" id="PF01580">
    <property type="entry name" value="FtsK_SpoIIIE"/>
    <property type="match status" value="3"/>
</dbReference>
<feature type="transmembrane region" description="Helical" evidence="10">
    <location>
        <begin position="65"/>
        <end position="86"/>
    </location>
</feature>
<feature type="domain" description="FtsK" evidence="11">
    <location>
        <begin position="1081"/>
        <end position="1265"/>
    </location>
</feature>
<keyword evidence="3 10" id="KW-0812">Transmembrane</keyword>
<keyword evidence="4" id="KW-0677">Repeat</keyword>
<evidence type="ECO:0000259" key="11">
    <source>
        <dbReference type="PROSITE" id="PS50901"/>
    </source>
</evidence>
<dbReference type="SMART" id="SM00382">
    <property type="entry name" value="AAA"/>
    <property type="match status" value="3"/>
</dbReference>
<sequence length="1299" mass="138494">MATVVVRRGPRRLAPELPSGELVIQAPPEIRPLIGSRWAQLLTILPMLTGTVATAMMFAGRQGGAYSYVVGGVFGISSLGMLATGFGSSGGTPKKAEMMAARREYLRHLAGLRLRVRDNAGRQRDALHYRHPHPDVLWSTVDSYRLWERRPGDGDFAVARVGIGPQTLATPLVAPVTAPLEELEPMTAAALRRFLDAYAVVPDLPVAVAVSGFARLYVHAAADDEPWDARPWQAADAPAPARRTEDRVRDLVRAMLAQLAVFNAPADLLIAVCAGHDRRPEWEYLKWLPHALHPTRTDRLGPVRLVAGSGPELERLLDDVIANRPRFGPGNPNGGPQVVIVVDGGDLSGCEHLTIDGGVAGVALIEVDGAPPRLLDRGTIGLTVGADGALFSDTIDERGRVGVADRMDLPTAQALARQLAPLRLAAAARAGDGTGPTDTGLAELLGIGDPDDFAAAVGWAPRPGRDRLRVPIGVDGGGHPVELDLKESAQDGMGPHGLLIGATGSGKSELLRTIVLGLAATHDSEALNFVLIDFKGGATFATLDRLPHTAAVITNLRDQLPLVDRMTDALNGELQRRQELLKRSGNFASLRDYERARPGTGLAALPVLLVICDEFSELLFAKPDFIETFVQIGRLGRSLGVHLLLASQRLEEGRLRGLETHLSYRIGLRTFSAMESRSVLGVPDAYELPRSPGHGFLRYATEPLQRFRAAYVSGPYLRPGPAPDATGILDYTSRLVPAPARPAPDVEAESDPGHGAPASLLDLLVDRLAGAGATAHQVWLPPLDRPAPIEELIGPLVTEAPVGLTTANPQLRDALMVPVALVDKPFEQRRDLLWLTLSGSGGHVAIVGGPRSGKSSLLSTVVCGLALTHTPQRAQIYCLDFGGGVLAGLRKLPHVGGVAGRLEPDAVRRTVGEVAGLLTERERGGAEPAAGRAEVFLVIDGWATIRGEYDDLEAAITDLATRGLSYGIHVLAAGSRWMDFRPAIRDLFGSRLELRLGDPADSLISRRAAGNVPEDAPGRGLTSDGFHFLTAAPPPDGLIESIAAGWTGPKAPPVRLLPTLVGYDDVAVSGEVAIGIAQSDLRPVCLDLATEPHFLLFGDAESGKSSFLRALATSITRRYPPEAARIILVDYRRSLLGAVASDHLIGYATGAAQTAELVESVAGYMAGRLPGPDLTPQQLRERSWWSGPDCYLLVDDYDLVAAGPSNPLHPLLEYLAQARDIGLHLVLARRTGGAGRSLYEPVIQRLRELSTPGLVLSGDREEGALLGTVRPGPLPPGRGWLVTRREGVRLIQLGYLPPV</sequence>
<evidence type="ECO:0000256" key="7">
    <source>
        <dbReference type="ARBA" id="ARBA00022989"/>
    </source>
</evidence>
<dbReference type="NCBIfam" id="TIGR03924">
    <property type="entry name" value="T7SS_EccC_a"/>
    <property type="match status" value="1"/>
</dbReference>
<feature type="binding site" evidence="9">
    <location>
        <begin position="501"/>
        <end position="508"/>
    </location>
    <ligand>
        <name>ATP</name>
        <dbReference type="ChEBI" id="CHEBI:30616"/>
    </ligand>
</feature>
<evidence type="ECO:0000313" key="13">
    <source>
        <dbReference type="Proteomes" id="UP001501570"/>
    </source>
</evidence>
<keyword evidence="7 10" id="KW-1133">Transmembrane helix</keyword>
<dbReference type="InterPro" id="IPR003593">
    <property type="entry name" value="AAA+_ATPase"/>
</dbReference>